<accession>A0A0R1DYC8</accession>
<feature type="transmembrane region" description="Helical" evidence="1">
    <location>
        <begin position="71"/>
        <end position="92"/>
    </location>
</feature>
<gene>
    <name evidence="2" type="primary">Dyak\GE28506</name>
    <name evidence="2" type="synonym">GE28506</name>
    <name evidence="2" type="ORF">Dyak_GE28506</name>
</gene>
<sequence length="140" mass="15550">MCCNASRQNCCIVIGFLAIIVGSADLGYRTHLIVTYGGNRWLLVSAIGWLVIIMAAVLLIVGAIKKIPTLLVIWIIVVLTCGVIQILVRIVLFTPGKKMYSQDAYHIVAGALIIILILLVFSAAYYPYAYKRELEEDEYE</sequence>
<reference evidence="2 3" key="2">
    <citation type="journal article" date="2007" name="PLoS Biol.">
        <title>Principles of genome evolution in the Drosophila melanogaster species group.</title>
        <authorList>
            <person name="Ranz J.M."/>
            <person name="Maurin D."/>
            <person name="Chan Y.S."/>
            <person name="von Grotthuss M."/>
            <person name="Hillier L.W."/>
            <person name="Roote J."/>
            <person name="Ashburner M."/>
            <person name="Bergman C.M."/>
        </authorList>
    </citation>
    <scope>NUCLEOTIDE SEQUENCE [LARGE SCALE GENOMIC DNA]</scope>
    <source>
        <strain evidence="3">Tai18E2 / Tucson 14021-0261.01</strain>
    </source>
</reference>
<evidence type="ECO:0000256" key="1">
    <source>
        <dbReference type="SAM" id="Phobius"/>
    </source>
</evidence>
<dbReference type="Proteomes" id="UP000002282">
    <property type="component" value="Chromosome 2R"/>
</dbReference>
<dbReference type="KEGG" id="dya:Dyak_GE28506"/>
<reference evidence="2 3" key="1">
    <citation type="journal article" date="2007" name="Nature">
        <title>Evolution of genes and genomes on the Drosophila phylogeny.</title>
        <authorList>
            <consortium name="Drosophila 12 Genomes Consortium"/>
            <person name="Clark A.G."/>
            <person name="Eisen M.B."/>
            <person name="Smith D.R."/>
            <person name="Bergman C.M."/>
            <person name="Oliver B."/>
            <person name="Markow T.A."/>
            <person name="Kaufman T.C."/>
            <person name="Kellis M."/>
            <person name="Gelbart W."/>
            <person name="Iyer V.N."/>
            <person name="Pollard D.A."/>
            <person name="Sackton T.B."/>
            <person name="Larracuente A.M."/>
            <person name="Singh N.D."/>
            <person name="Abad J.P."/>
            <person name="Abt D.N."/>
            <person name="Adryan B."/>
            <person name="Aguade M."/>
            <person name="Akashi H."/>
            <person name="Anderson W.W."/>
            <person name="Aquadro C.F."/>
            <person name="Ardell D.H."/>
            <person name="Arguello R."/>
            <person name="Artieri C.G."/>
            <person name="Barbash D.A."/>
            <person name="Barker D."/>
            <person name="Barsanti P."/>
            <person name="Batterham P."/>
            <person name="Batzoglou S."/>
            <person name="Begun D."/>
            <person name="Bhutkar A."/>
            <person name="Blanco E."/>
            <person name="Bosak S.A."/>
            <person name="Bradley R.K."/>
            <person name="Brand A.D."/>
            <person name="Brent M.R."/>
            <person name="Brooks A.N."/>
            <person name="Brown R.H."/>
            <person name="Butlin R.K."/>
            <person name="Caggese C."/>
            <person name="Calvi B.R."/>
            <person name="Bernardo de Carvalho A."/>
            <person name="Caspi A."/>
            <person name="Castrezana S."/>
            <person name="Celniker S.E."/>
            <person name="Chang J.L."/>
            <person name="Chapple C."/>
            <person name="Chatterji S."/>
            <person name="Chinwalla A."/>
            <person name="Civetta A."/>
            <person name="Clifton S.W."/>
            <person name="Comeron J.M."/>
            <person name="Costello J.C."/>
            <person name="Coyne J.A."/>
            <person name="Daub J."/>
            <person name="David R.G."/>
            <person name="Delcher A.L."/>
            <person name="Delehaunty K."/>
            <person name="Do C.B."/>
            <person name="Ebling H."/>
            <person name="Edwards K."/>
            <person name="Eickbush T."/>
            <person name="Evans J.D."/>
            <person name="Filipski A."/>
            <person name="Findeiss S."/>
            <person name="Freyhult E."/>
            <person name="Fulton L."/>
            <person name="Fulton R."/>
            <person name="Garcia A.C."/>
            <person name="Gardiner A."/>
            <person name="Garfield D.A."/>
            <person name="Garvin B.E."/>
            <person name="Gibson G."/>
            <person name="Gilbert D."/>
            <person name="Gnerre S."/>
            <person name="Godfrey J."/>
            <person name="Good R."/>
            <person name="Gotea V."/>
            <person name="Gravely B."/>
            <person name="Greenberg A.J."/>
            <person name="Griffiths-Jones S."/>
            <person name="Gross S."/>
            <person name="Guigo R."/>
            <person name="Gustafson E.A."/>
            <person name="Haerty W."/>
            <person name="Hahn M.W."/>
            <person name="Halligan D.L."/>
            <person name="Halpern A.L."/>
            <person name="Halter G.M."/>
            <person name="Han M.V."/>
            <person name="Heger A."/>
            <person name="Hillier L."/>
            <person name="Hinrichs A.S."/>
            <person name="Holmes I."/>
            <person name="Hoskins R.A."/>
            <person name="Hubisz M.J."/>
            <person name="Hultmark D."/>
            <person name="Huntley M.A."/>
            <person name="Jaffe D.B."/>
            <person name="Jagadeeshan S."/>
            <person name="Jeck W.R."/>
            <person name="Johnson J."/>
            <person name="Jones C.D."/>
            <person name="Jordan W.C."/>
            <person name="Karpen G.H."/>
            <person name="Kataoka E."/>
            <person name="Keightley P.D."/>
            <person name="Kheradpour P."/>
            <person name="Kirkness E.F."/>
            <person name="Koerich L.B."/>
            <person name="Kristiansen K."/>
            <person name="Kudrna D."/>
            <person name="Kulathinal R.J."/>
            <person name="Kumar S."/>
            <person name="Kwok R."/>
            <person name="Lander E."/>
            <person name="Langley C.H."/>
            <person name="Lapoint R."/>
            <person name="Lazzaro B.P."/>
            <person name="Lee S.J."/>
            <person name="Levesque L."/>
            <person name="Li R."/>
            <person name="Lin C.F."/>
            <person name="Lin M.F."/>
            <person name="Lindblad-Toh K."/>
            <person name="Llopart A."/>
            <person name="Long M."/>
            <person name="Low L."/>
            <person name="Lozovsky E."/>
            <person name="Lu J."/>
            <person name="Luo M."/>
            <person name="Machado C.A."/>
            <person name="Makalowski W."/>
            <person name="Marzo M."/>
            <person name="Matsuda M."/>
            <person name="Matzkin L."/>
            <person name="McAllister B."/>
            <person name="McBride C.S."/>
            <person name="McKernan B."/>
            <person name="McKernan K."/>
            <person name="Mendez-Lago M."/>
            <person name="Minx P."/>
            <person name="Mollenhauer M.U."/>
            <person name="Montooth K."/>
            <person name="Mount S.M."/>
            <person name="Mu X."/>
            <person name="Myers E."/>
            <person name="Negre B."/>
            <person name="Newfeld S."/>
            <person name="Nielsen R."/>
            <person name="Noor M.A."/>
            <person name="O'Grady P."/>
            <person name="Pachter L."/>
            <person name="Papaceit M."/>
            <person name="Parisi M.J."/>
            <person name="Parisi M."/>
            <person name="Parts L."/>
            <person name="Pedersen J.S."/>
            <person name="Pesole G."/>
            <person name="Phillippy A.M."/>
            <person name="Ponting C.P."/>
            <person name="Pop M."/>
            <person name="Porcelli D."/>
            <person name="Powell J.R."/>
            <person name="Prohaska S."/>
            <person name="Pruitt K."/>
            <person name="Puig M."/>
            <person name="Quesneville H."/>
            <person name="Ram K.R."/>
            <person name="Rand D."/>
            <person name="Rasmussen M.D."/>
            <person name="Reed L.K."/>
            <person name="Reenan R."/>
            <person name="Reily A."/>
            <person name="Remington K.A."/>
            <person name="Rieger T.T."/>
            <person name="Ritchie M.G."/>
            <person name="Robin C."/>
            <person name="Rogers Y.H."/>
            <person name="Rohde C."/>
            <person name="Rozas J."/>
            <person name="Rubenfield M.J."/>
            <person name="Ruiz A."/>
            <person name="Russo S."/>
            <person name="Salzberg S.L."/>
            <person name="Sanchez-Gracia A."/>
            <person name="Saranga D.J."/>
            <person name="Sato H."/>
            <person name="Schaeffer S.W."/>
            <person name="Schatz M.C."/>
            <person name="Schlenke T."/>
            <person name="Schwartz R."/>
            <person name="Segarra C."/>
            <person name="Singh R.S."/>
            <person name="Sirot L."/>
            <person name="Sirota M."/>
            <person name="Sisneros N.B."/>
            <person name="Smith C.D."/>
            <person name="Smith T.F."/>
            <person name="Spieth J."/>
            <person name="Stage D.E."/>
            <person name="Stark A."/>
            <person name="Stephan W."/>
            <person name="Strausberg R.L."/>
            <person name="Strempel S."/>
            <person name="Sturgill D."/>
            <person name="Sutton G."/>
            <person name="Sutton G.G."/>
            <person name="Tao W."/>
            <person name="Teichmann S."/>
            <person name="Tobari Y.N."/>
            <person name="Tomimura Y."/>
            <person name="Tsolas J.M."/>
            <person name="Valente V.L."/>
            <person name="Venter E."/>
            <person name="Venter J.C."/>
            <person name="Vicario S."/>
            <person name="Vieira F.G."/>
            <person name="Vilella A.J."/>
            <person name="Villasante A."/>
            <person name="Walenz B."/>
            <person name="Wang J."/>
            <person name="Wasserman M."/>
            <person name="Watts T."/>
            <person name="Wilson D."/>
            <person name="Wilson R.K."/>
            <person name="Wing R.A."/>
            <person name="Wolfner M.F."/>
            <person name="Wong A."/>
            <person name="Wong G.K."/>
            <person name="Wu C.I."/>
            <person name="Wu G."/>
            <person name="Yamamoto D."/>
            <person name="Yang H.P."/>
            <person name="Yang S.P."/>
            <person name="Yorke J.A."/>
            <person name="Yoshida K."/>
            <person name="Zdobnov E."/>
            <person name="Zhang P."/>
            <person name="Zhang Y."/>
            <person name="Zimin A.V."/>
            <person name="Baldwin J."/>
            <person name="Abdouelleil A."/>
            <person name="Abdulkadir J."/>
            <person name="Abebe A."/>
            <person name="Abera B."/>
            <person name="Abreu J."/>
            <person name="Acer S.C."/>
            <person name="Aftuck L."/>
            <person name="Alexander A."/>
            <person name="An P."/>
            <person name="Anderson E."/>
            <person name="Anderson S."/>
            <person name="Arachi H."/>
            <person name="Azer M."/>
            <person name="Bachantsang P."/>
            <person name="Barry A."/>
            <person name="Bayul T."/>
            <person name="Berlin A."/>
            <person name="Bessette D."/>
            <person name="Bloom T."/>
            <person name="Blye J."/>
            <person name="Boguslavskiy L."/>
            <person name="Bonnet C."/>
            <person name="Boukhgalter B."/>
            <person name="Bourzgui I."/>
            <person name="Brown A."/>
            <person name="Cahill P."/>
            <person name="Channer S."/>
            <person name="Cheshatsang Y."/>
            <person name="Chuda L."/>
            <person name="Citroen M."/>
            <person name="Collymore A."/>
            <person name="Cooke P."/>
            <person name="Costello M."/>
            <person name="D'Aco K."/>
            <person name="Daza R."/>
            <person name="De Haan G."/>
            <person name="DeGray S."/>
            <person name="DeMaso C."/>
            <person name="Dhargay N."/>
            <person name="Dooley K."/>
            <person name="Dooley E."/>
            <person name="Doricent M."/>
            <person name="Dorje P."/>
            <person name="Dorjee K."/>
            <person name="Dupes A."/>
            <person name="Elong R."/>
            <person name="Falk J."/>
            <person name="Farina A."/>
            <person name="Faro S."/>
            <person name="Ferguson D."/>
            <person name="Fisher S."/>
            <person name="Foley C.D."/>
            <person name="Franke A."/>
            <person name="Friedrich D."/>
            <person name="Gadbois L."/>
            <person name="Gearin G."/>
            <person name="Gearin C.R."/>
            <person name="Giannoukos G."/>
            <person name="Goode T."/>
            <person name="Graham J."/>
            <person name="Grandbois E."/>
            <person name="Grewal S."/>
            <person name="Gyaltsen K."/>
            <person name="Hafez N."/>
            <person name="Hagos B."/>
            <person name="Hall J."/>
            <person name="Henson C."/>
            <person name="Hollinger A."/>
            <person name="Honan T."/>
            <person name="Huard M.D."/>
            <person name="Hughes L."/>
            <person name="Hurhula B."/>
            <person name="Husby M.E."/>
            <person name="Kamat A."/>
            <person name="Kanga B."/>
            <person name="Kashin S."/>
            <person name="Khazanovich D."/>
            <person name="Kisner P."/>
            <person name="Lance K."/>
            <person name="Lara M."/>
            <person name="Lee W."/>
            <person name="Lennon N."/>
            <person name="Letendre F."/>
            <person name="LeVine R."/>
            <person name="Lipovsky A."/>
            <person name="Liu X."/>
            <person name="Liu J."/>
            <person name="Liu S."/>
            <person name="Lokyitsang T."/>
            <person name="Lokyitsang Y."/>
            <person name="Lubonja R."/>
            <person name="Lui A."/>
            <person name="MacDonald P."/>
            <person name="Magnisalis V."/>
            <person name="Maru K."/>
            <person name="Matthews C."/>
            <person name="McCusker W."/>
            <person name="McDonough S."/>
            <person name="Mehta T."/>
            <person name="Meldrim J."/>
            <person name="Meneus L."/>
            <person name="Mihai O."/>
            <person name="Mihalev A."/>
            <person name="Mihova T."/>
            <person name="Mittelman R."/>
            <person name="Mlenga V."/>
            <person name="Montmayeur A."/>
            <person name="Mulrain L."/>
            <person name="Navidi A."/>
            <person name="Naylor J."/>
            <person name="Negash T."/>
            <person name="Nguyen T."/>
            <person name="Nguyen N."/>
            <person name="Nicol R."/>
            <person name="Norbu C."/>
            <person name="Norbu N."/>
            <person name="Novod N."/>
            <person name="O'Neill B."/>
            <person name="Osman S."/>
            <person name="Markiewicz E."/>
            <person name="Oyono O.L."/>
            <person name="Patti C."/>
            <person name="Phunkhang P."/>
            <person name="Pierre F."/>
            <person name="Priest M."/>
            <person name="Raghuraman S."/>
            <person name="Rege F."/>
            <person name="Reyes R."/>
            <person name="Rise C."/>
            <person name="Rogov P."/>
            <person name="Ross K."/>
            <person name="Ryan E."/>
            <person name="Settipalli S."/>
            <person name="Shea T."/>
            <person name="Sherpa N."/>
            <person name="Shi L."/>
            <person name="Shih D."/>
            <person name="Sparrow T."/>
            <person name="Spaulding J."/>
            <person name="Stalker J."/>
            <person name="Stange-Thomann N."/>
            <person name="Stavropoulos S."/>
            <person name="Stone C."/>
            <person name="Strader C."/>
            <person name="Tesfaye S."/>
            <person name="Thomson T."/>
            <person name="Thoulutsang Y."/>
            <person name="Thoulutsang D."/>
            <person name="Topham K."/>
            <person name="Topping I."/>
            <person name="Tsamla T."/>
            <person name="Vassiliev H."/>
            <person name="Vo A."/>
            <person name="Wangchuk T."/>
            <person name="Wangdi T."/>
            <person name="Weiand M."/>
            <person name="Wilkinson J."/>
            <person name="Wilson A."/>
            <person name="Yadav S."/>
            <person name="Young G."/>
            <person name="Yu Q."/>
            <person name="Zembek L."/>
            <person name="Zhong D."/>
            <person name="Zimmer A."/>
            <person name="Zwirko Z."/>
            <person name="Jaffe D.B."/>
            <person name="Alvarez P."/>
            <person name="Brockman W."/>
            <person name="Butler J."/>
            <person name="Chin C."/>
            <person name="Gnerre S."/>
            <person name="Grabherr M."/>
            <person name="Kleber M."/>
            <person name="Mauceli E."/>
            <person name="MacCallum I."/>
        </authorList>
    </citation>
    <scope>NUCLEOTIDE SEQUENCE [LARGE SCALE GENOMIC DNA]</scope>
    <source>
        <strain evidence="3">Tai18E2 / Tucson 14021-0261.01</strain>
    </source>
</reference>
<evidence type="ECO:0000313" key="2">
    <source>
        <dbReference type="EMBL" id="KRJ99846.1"/>
    </source>
</evidence>
<dbReference type="OrthoDB" id="7872427at2759"/>
<evidence type="ECO:0000313" key="3">
    <source>
        <dbReference type="Proteomes" id="UP000002282"/>
    </source>
</evidence>
<dbReference type="AlphaFoldDB" id="A0A0R1DYC8"/>
<protein>
    <recommendedName>
        <fullName evidence="4">Cytochrome b561 domain-containing protein</fullName>
    </recommendedName>
</protein>
<evidence type="ECO:0008006" key="4">
    <source>
        <dbReference type="Google" id="ProtNLM"/>
    </source>
</evidence>
<feature type="transmembrane region" description="Helical" evidence="1">
    <location>
        <begin position="104"/>
        <end position="126"/>
    </location>
</feature>
<keyword evidence="1" id="KW-0472">Membrane</keyword>
<keyword evidence="1" id="KW-1133">Transmembrane helix</keyword>
<name>A0A0R1DYC8_DROYA</name>
<organism evidence="2 3">
    <name type="scientific">Drosophila yakuba</name>
    <name type="common">Fruit fly</name>
    <dbReference type="NCBI Taxonomy" id="7245"/>
    <lineage>
        <taxon>Eukaryota</taxon>
        <taxon>Metazoa</taxon>
        <taxon>Ecdysozoa</taxon>
        <taxon>Arthropoda</taxon>
        <taxon>Hexapoda</taxon>
        <taxon>Insecta</taxon>
        <taxon>Pterygota</taxon>
        <taxon>Neoptera</taxon>
        <taxon>Endopterygota</taxon>
        <taxon>Diptera</taxon>
        <taxon>Brachycera</taxon>
        <taxon>Muscomorpha</taxon>
        <taxon>Ephydroidea</taxon>
        <taxon>Drosophilidae</taxon>
        <taxon>Drosophila</taxon>
        <taxon>Sophophora</taxon>
    </lineage>
</organism>
<dbReference type="EMBL" id="CM000158">
    <property type="protein sequence ID" value="KRJ99846.1"/>
    <property type="molecule type" value="Genomic_DNA"/>
</dbReference>
<feature type="transmembrane region" description="Helical" evidence="1">
    <location>
        <begin position="40"/>
        <end position="64"/>
    </location>
</feature>
<keyword evidence="3" id="KW-1185">Reference proteome</keyword>
<proteinExistence type="predicted"/>
<keyword evidence="1" id="KW-0812">Transmembrane</keyword>